<reference evidence="2" key="1">
    <citation type="book" date="2010" name="EXTREMOPHILES" publisher="0:0-0">
        <title>Complete genome sequences of ten hyperthermophilic archaea reveal their metabolic capabilities and possible ecological roles.</title>
        <editorList>
            <person name="?"/>
        </editorList>
        <authorList>
            <person name="Ravin N.V."/>
            <person name="Mardanov A.V."/>
            <person name="Bonch-Osmolovskaya E.A."/>
            <person name="Skryabin K.G."/>
        </authorList>
    </citation>
    <scope>NUCLEOTIDE SEQUENCE [LARGE SCALE GENOMIC DNA]</scope>
    <source>
        <strain evidence="2">1505</strain>
    </source>
</reference>
<gene>
    <name evidence="1" type="ORF">TCARB_0232</name>
</gene>
<sequence length="363" mass="42375">MKKVWVEALTPKQILLFSYLQQELPNIDFYLTSRDYDLNRELAKELWRKVYIVGKHGGATPYSKVRETIRREEKLLTIAREEEPDLHLTFASPDSTRVAFGLQLPVVSCNDTPHSTIVSRLVIPLSSDFIAPQPVAPFFQHYEEFTRIHVFRGVFEYAWVSRFKPSEDILRDYSVEPFNYVFIRPGEQKAYYYRDAIAATILPLKIARHLLRRSSLKLLIYPRYKEQYILYKRELKDTGGRVTFIEKPGVFLNLEYFARLVVTGGGTIATESALLGVPSLTTFPRELEVHTYLREKGFPVYRYTGLHIIEKLLSTKEDIYDREVFLQKARKMFEDPVARIAEVIKTHLETDASSLYSRNKKFL</sequence>
<dbReference type="AlphaFoldDB" id="A0A3G1A5M7"/>
<proteinExistence type="predicted"/>
<evidence type="ECO:0008006" key="3">
    <source>
        <dbReference type="Google" id="ProtNLM"/>
    </source>
</evidence>
<dbReference type="Pfam" id="PF04007">
    <property type="entry name" value="DUF354"/>
    <property type="match status" value="1"/>
</dbReference>
<dbReference type="PANTHER" id="PTHR39662:SF1">
    <property type="entry name" value="DUF354 DOMAIN-CONTAINING PROTEIN"/>
    <property type="match status" value="1"/>
</dbReference>
<name>A0A3G1A5M7_9CREN</name>
<dbReference type="STRING" id="697581.TCARB_0232"/>
<dbReference type="EMBL" id="CP007493">
    <property type="protein sequence ID" value="AJB41308.1"/>
    <property type="molecule type" value="Genomic_DNA"/>
</dbReference>
<evidence type="ECO:0000313" key="1">
    <source>
        <dbReference type="EMBL" id="AJB41308.1"/>
    </source>
</evidence>
<organism evidence="1 2">
    <name type="scientific">Thermofilum adornatum 1505</name>
    <dbReference type="NCBI Taxonomy" id="697581"/>
    <lineage>
        <taxon>Archaea</taxon>
        <taxon>Thermoproteota</taxon>
        <taxon>Thermoprotei</taxon>
        <taxon>Thermofilales</taxon>
        <taxon>Thermofilaceae</taxon>
        <taxon>Thermofilum</taxon>
    </lineage>
</organism>
<dbReference type="RefSeq" id="WP_052886453.1">
    <property type="nucleotide sequence ID" value="NZ_CP007493.1"/>
</dbReference>
<dbReference type="SUPFAM" id="SSF53756">
    <property type="entry name" value="UDP-Glycosyltransferase/glycogen phosphorylase"/>
    <property type="match status" value="1"/>
</dbReference>
<protein>
    <recommendedName>
        <fullName evidence="3">DUF354 domain-containing protein</fullName>
    </recommendedName>
</protein>
<dbReference type="PANTHER" id="PTHR39662">
    <property type="entry name" value="DUF354 DOMAIN-CONTAINING PROTEIN-RELATED"/>
    <property type="match status" value="1"/>
</dbReference>
<dbReference type="PIRSF" id="PIRSF005357">
    <property type="entry name" value="UCP005357"/>
    <property type="match status" value="1"/>
</dbReference>
<dbReference type="Proteomes" id="UP000266720">
    <property type="component" value="Chromosome"/>
</dbReference>
<dbReference type="GeneID" id="25405692"/>
<evidence type="ECO:0000313" key="2">
    <source>
        <dbReference type="Proteomes" id="UP000266720"/>
    </source>
</evidence>
<dbReference type="InterPro" id="IPR007152">
    <property type="entry name" value="DUF354"/>
</dbReference>
<dbReference type="KEGG" id="tcb:TCARB_0232"/>
<accession>A0A3G1A5M7</accession>